<feature type="domain" description="ATPase AAA-type core" evidence="1">
    <location>
        <begin position="33"/>
        <end position="299"/>
    </location>
</feature>
<evidence type="ECO:0000313" key="3">
    <source>
        <dbReference type="Proteomes" id="UP000290407"/>
    </source>
</evidence>
<organism evidence="2 3">
    <name type="scientific">Spirosoma sordidisoli</name>
    <dbReference type="NCBI Taxonomy" id="2502893"/>
    <lineage>
        <taxon>Bacteria</taxon>
        <taxon>Pseudomonadati</taxon>
        <taxon>Bacteroidota</taxon>
        <taxon>Cytophagia</taxon>
        <taxon>Cytophagales</taxon>
        <taxon>Cytophagaceae</taxon>
        <taxon>Spirosoma</taxon>
    </lineage>
</organism>
<dbReference type="PANTHER" id="PTHR43581">
    <property type="entry name" value="ATP/GTP PHOSPHATASE"/>
    <property type="match status" value="1"/>
</dbReference>
<dbReference type="GO" id="GO:0016887">
    <property type="term" value="F:ATP hydrolysis activity"/>
    <property type="evidence" value="ECO:0007669"/>
    <property type="project" value="InterPro"/>
</dbReference>
<dbReference type="InterPro" id="IPR027417">
    <property type="entry name" value="P-loop_NTPase"/>
</dbReference>
<dbReference type="InterPro" id="IPR051396">
    <property type="entry name" value="Bact_Antivir_Def_Nuclease"/>
</dbReference>
<dbReference type="AlphaFoldDB" id="A0A4Q2URN4"/>
<accession>A0A4Q2URN4</accession>
<dbReference type="Proteomes" id="UP000290407">
    <property type="component" value="Unassembled WGS sequence"/>
</dbReference>
<comment type="caution">
    <text evidence="2">The sequence shown here is derived from an EMBL/GenBank/DDBJ whole genome shotgun (WGS) entry which is preliminary data.</text>
</comment>
<sequence length="354" mass="40748">MENTSQESNNFLNWVEIKNFKSINDLRFDCKRVNVFIGKPNVGKSNILEGLGLLGAGYSVGKILNGFVRYRDIKQLYRDNDKRAKIEVVTDKQQIQINALPSLFAIGAQGTTSINKENYSIGGRDGISRIISASGAPSREISVGNEDHEERFQRYFRAVKKYDYGNLVDFTDSLETYLSPPNGSNLYSLVRSDNVLWAEFAKLFTEQQLELVLYDEKQEFILQKKNGPFVTQYPYFSIADTFRRFMFYITAIESNRNSILVFEEPEVHSFPPYVKAMAHRIVGSESNQFFVSTHSPYLLQTLISELDESELAVFITFYKDYQTQVRQLTVDELQEAQDLSIDLFYNLSRYEPNA</sequence>
<dbReference type="EMBL" id="SBLB01000002">
    <property type="protein sequence ID" value="RYC70375.1"/>
    <property type="molecule type" value="Genomic_DNA"/>
</dbReference>
<keyword evidence="3" id="KW-1185">Reference proteome</keyword>
<dbReference type="Pfam" id="PF13304">
    <property type="entry name" value="AAA_21"/>
    <property type="match status" value="1"/>
</dbReference>
<dbReference type="SUPFAM" id="SSF52540">
    <property type="entry name" value="P-loop containing nucleoside triphosphate hydrolases"/>
    <property type="match status" value="1"/>
</dbReference>
<evidence type="ECO:0000313" key="2">
    <source>
        <dbReference type="EMBL" id="RYC70375.1"/>
    </source>
</evidence>
<dbReference type="PANTHER" id="PTHR43581:SF2">
    <property type="entry name" value="EXCINUCLEASE ATPASE SUBUNIT"/>
    <property type="match status" value="1"/>
</dbReference>
<dbReference type="InterPro" id="IPR003959">
    <property type="entry name" value="ATPase_AAA_core"/>
</dbReference>
<protein>
    <submittedName>
        <fullName evidence="2">ATPase</fullName>
    </submittedName>
</protein>
<proteinExistence type="predicted"/>
<dbReference type="GO" id="GO:0005524">
    <property type="term" value="F:ATP binding"/>
    <property type="evidence" value="ECO:0007669"/>
    <property type="project" value="InterPro"/>
</dbReference>
<dbReference type="Gene3D" id="3.40.50.300">
    <property type="entry name" value="P-loop containing nucleotide triphosphate hydrolases"/>
    <property type="match status" value="1"/>
</dbReference>
<gene>
    <name evidence="2" type="ORF">EQG79_10980</name>
</gene>
<name>A0A4Q2URN4_9BACT</name>
<evidence type="ECO:0000259" key="1">
    <source>
        <dbReference type="Pfam" id="PF13304"/>
    </source>
</evidence>
<dbReference type="RefSeq" id="WP_129601490.1">
    <property type="nucleotide sequence ID" value="NZ_SBLB01000002.1"/>
</dbReference>
<reference evidence="2 3" key="1">
    <citation type="submission" date="2019-01" db="EMBL/GenBank/DDBJ databases">
        <title>Spirosoma flava sp. nov., a propanil-degrading bacterium isolated from herbicide-contaminated soil.</title>
        <authorList>
            <person name="Zhang L."/>
            <person name="Jiang J.-D."/>
        </authorList>
    </citation>
    <scope>NUCLEOTIDE SEQUENCE [LARGE SCALE GENOMIC DNA]</scope>
    <source>
        <strain evidence="2 3">TY50</strain>
    </source>
</reference>